<proteinExistence type="inferred from homology"/>
<dbReference type="InterPro" id="IPR023393">
    <property type="entry name" value="START-like_dom_sf"/>
</dbReference>
<keyword evidence="4" id="KW-1185">Reference proteome</keyword>
<gene>
    <name evidence="3" type="ORF">E0H26_08585</name>
</gene>
<dbReference type="Proteomes" id="UP000292274">
    <property type="component" value="Unassembled WGS sequence"/>
</dbReference>
<dbReference type="SUPFAM" id="SSF55961">
    <property type="entry name" value="Bet v1-like"/>
    <property type="match status" value="1"/>
</dbReference>
<dbReference type="OrthoDB" id="9805228at2"/>
<evidence type="ECO:0000256" key="1">
    <source>
        <dbReference type="ARBA" id="ARBA00006817"/>
    </source>
</evidence>
<name>A0A4R0GM25_9ACTN</name>
<comment type="caution">
    <text evidence="3">The sequence shown here is derived from an EMBL/GenBank/DDBJ whole genome shotgun (WGS) entry which is preliminary data.</text>
</comment>
<reference evidence="3 4" key="1">
    <citation type="submission" date="2019-02" db="EMBL/GenBank/DDBJ databases">
        <title>Jishengella sp. nov., isolated from a root of Zingiber montanum.</title>
        <authorList>
            <person name="Kuncharoen N."/>
            <person name="Kudo T."/>
            <person name="Masahiro Y."/>
            <person name="Ohkuma M."/>
            <person name="Tanasupawat S."/>
        </authorList>
    </citation>
    <scope>NUCLEOTIDE SEQUENCE [LARGE SCALE GENOMIC DNA]</scope>
    <source>
        <strain evidence="3 4">PLAI 1-1</strain>
    </source>
</reference>
<dbReference type="InterPro" id="IPR013538">
    <property type="entry name" value="ASHA1/2-like_C"/>
</dbReference>
<evidence type="ECO:0000259" key="2">
    <source>
        <dbReference type="Pfam" id="PF08327"/>
    </source>
</evidence>
<dbReference type="Pfam" id="PF08327">
    <property type="entry name" value="AHSA1"/>
    <property type="match status" value="1"/>
</dbReference>
<dbReference type="Gene3D" id="3.30.530.20">
    <property type="match status" value="1"/>
</dbReference>
<dbReference type="AlphaFoldDB" id="A0A4R0GM25"/>
<dbReference type="CDD" id="cd07814">
    <property type="entry name" value="SRPBCC_CalC_Aha1-like"/>
    <property type="match status" value="1"/>
</dbReference>
<comment type="similarity">
    <text evidence="1">Belongs to the AHA1 family.</text>
</comment>
<evidence type="ECO:0000313" key="3">
    <source>
        <dbReference type="EMBL" id="TCB98426.1"/>
    </source>
</evidence>
<protein>
    <submittedName>
        <fullName evidence="3">SRPBCC domain-containing protein</fullName>
    </submittedName>
</protein>
<sequence length="178" mass="19721">MDQLLPAALGASPRRSRRLLHPAEGNRAVTETSDLQLRLSRHLPASPEEVFDAYTDPAQQKIWFSILDEQPGIVEIESDLRVGGTQTAVWGPSRDHLFRETQTFLVIERPHRLVTESVGSSPDGSTMTTHIEVTFAADGDGTLVTVVQTGFPAPELRDFFAEKAWAGAFARIEAYLHR</sequence>
<evidence type="ECO:0000313" key="4">
    <source>
        <dbReference type="Proteomes" id="UP000292274"/>
    </source>
</evidence>
<accession>A0A4R0GM25</accession>
<dbReference type="EMBL" id="SJJR01000004">
    <property type="protein sequence ID" value="TCB98426.1"/>
    <property type="molecule type" value="Genomic_DNA"/>
</dbReference>
<organism evidence="3 4">
    <name type="scientific">Micromonospora zingiberis</name>
    <dbReference type="NCBI Taxonomy" id="2053011"/>
    <lineage>
        <taxon>Bacteria</taxon>
        <taxon>Bacillati</taxon>
        <taxon>Actinomycetota</taxon>
        <taxon>Actinomycetes</taxon>
        <taxon>Micromonosporales</taxon>
        <taxon>Micromonosporaceae</taxon>
        <taxon>Micromonospora</taxon>
    </lineage>
</organism>
<feature type="domain" description="Activator of Hsp90 ATPase homologue 1/2-like C-terminal" evidence="2">
    <location>
        <begin position="45"/>
        <end position="176"/>
    </location>
</feature>